<organism evidence="10 11">
    <name type="scientific">Grylomicrobium aquisgranensis</name>
    <dbReference type="NCBI Taxonomy" id="2926318"/>
    <lineage>
        <taxon>Bacteria</taxon>
        <taxon>Bacillati</taxon>
        <taxon>Bacillota</taxon>
        <taxon>Erysipelotrichia</taxon>
        <taxon>Erysipelotrichales</taxon>
        <taxon>Erysipelotrichaceae</taxon>
        <taxon>Grylomicrobium</taxon>
    </lineage>
</organism>
<evidence type="ECO:0000256" key="5">
    <source>
        <dbReference type="ARBA" id="ARBA00022982"/>
    </source>
</evidence>
<keyword evidence="8" id="KW-1003">Cell membrane</keyword>
<feature type="binding site" evidence="8">
    <location>
        <position position="357"/>
    </location>
    <ligand>
        <name>[4Fe-4S] cluster</name>
        <dbReference type="ChEBI" id="CHEBI:49883"/>
        <label>1</label>
    </ligand>
</feature>
<dbReference type="HAMAP" id="MF_00461">
    <property type="entry name" value="RsxC_RnfC"/>
    <property type="match status" value="1"/>
</dbReference>
<comment type="subunit">
    <text evidence="8">The complex is composed of six subunits: RnfA, RnfB, RnfC, RnfD, RnfE and RnfG.</text>
</comment>
<dbReference type="Pfam" id="PF01512">
    <property type="entry name" value="Complex1_51K"/>
    <property type="match status" value="1"/>
</dbReference>
<evidence type="ECO:0000256" key="8">
    <source>
        <dbReference type="HAMAP-Rule" id="MF_00461"/>
    </source>
</evidence>
<dbReference type="InterPro" id="IPR019554">
    <property type="entry name" value="Soluble_ligand-bd"/>
</dbReference>
<dbReference type="PANTHER" id="PTHR43034">
    <property type="entry name" value="ION-TRANSLOCATING OXIDOREDUCTASE COMPLEX SUBUNIT C"/>
    <property type="match status" value="1"/>
</dbReference>
<keyword evidence="3 8" id="KW-0479">Metal-binding</keyword>
<evidence type="ECO:0000256" key="2">
    <source>
        <dbReference type="ARBA" id="ARBA00022485"/>
    </source>
</evidence>
<comment type="subcellular location">
    <subcellularLocation>
        <location evidence="8">Cell membrane</location>
        <topology evidence="8">Peripheral membrane protein</topology>
    </subcellularLocation>
</comment>
<dbReference type="EMBL" id="JALBUR010000009">
    <property type="protein sequence ID" value="MDX8419445.1"/>
    <property type="molecule type" value="Genomic_DNA"/>
</dbReference>
<dbReference type="SUPFAM" id="SSF142019">
    <property type="entry name" value="Nqo1 FMN-binding domain-like"/>
    <property type="match status" value="1"/>
</dbReference>
<keyword evidence="2 8" id="KW-0004">4Fe-4S</keyword>
<dbReference type="Gene3D" id="3.30.70.20">
    <property type="match status" value="1"/>
</dbReference>
<dbReference type="InterPro" id="IPR017900">
    <property type="entry name" value="4Fe4S_Fe_S_CS"/>
</dbReference>
<dbReference type="Proteomes" id="UP001286174">
    <property type="component" value="Unassembled WGS sequence"/>
</dbReference>
<comment type="caution">
    <text evidence="10">The sequence shown here is derived from an EMBL/GenBank/DDBJ whole genome shotgun (WGS) entry which is preliminary data.</text>
</comment>
<keyword evidence="8" id="KW-0472">Membrane</keyword>
<accession>A0AB35U7W0</accession>
<evidence type="ECO:0000313" key="10">
    <source>
        <dbReference type="EMBL" id="MDX8419445.1"/>
    </source>
</evidence>
<dbReference type="InterPro" id="IPR037225">
    <property type="entry name" value="Nuo51_FMN-bd_sf"/>
</dbReference>
<feature type="binding site" evidence="8">
    <location>
        <position position="360"/>
    </location>
    <ligand>
        <name>[4Fe-4S] cluster</name>
        <dbReference type="ChEBI" id="CHEBI:49883"/>
        <label>1</label>
    </ligand>
</feature>
<feature type="domain" description="4Fe-4S ferredoxin-type" evidence="9">
    <location>
        <begin position="387"/>
        <end position="416"/>
    </location>
</feature>
<dbReference type="Pfam" id="PF10531">
    <property type="entry name" value="SLBB"/>
    <property type="match status" value="1"/>
</dbReference>
<comment type="function">
    <text evidence="8">Part of a membrane-bound complex that couples electron transfer with translocation of ions across the membrane.</text>
</comment>
<proteinExistence type="inferred from homology"/>
<dbReference type="EC" id="7.-.-.-" evidence="8"/>
<dbReference type="NCBIfam" id="TIGR01945">
    <property type="entry name" value="rnfC"/>
    <property type="match status" value="1"/>
</dbReference>
<comment type="cofactor">
    <cofactor evidence="8">
        <name>[4Fe-4S] cluster</name>
        <dbReference type="ChEBI" id="CHEBI:49883"/>
    </cofactor>
    <text evidence="8">Binds 2 [4Fe-4S] clusters per subunit.</text>
</comment>
<evidence type="ECO:0000256" key="6">
    <source>
        <dbReference type="ARBA" id="ARBA00023004"/>
    </source>
</evidence>
<evidence type="ECO:0000259" key="9">
    <source>
        <dbReference type="PROSITE" id="PS51379"/>
    </source>
</evidence>
<feature type="binding site" evidence="8">
    <location>
        <position position="396"/>
    </location>
    <ligand>
        <name>[4Fe-4S] cluster</name>
        <dbReference type="ChEBI" id="CHEBI:49883"/>
        <label>2</label>
    </ligand>
</feature>
<name>A0AB35U7W0_9FIRM</name>
<feature type="binding site" evidence="8">
    <location>
        <position position="406"/>
    </location>
    <ligand>
        <name>[4Fe-4S] cluster</name>
        <dbReference type="ChEBI" id="CHEBI:49883"/>
        <label>1</label>
    </ligand>
</feature>
<gene>
    <name evidence="8" type="primary">rnfC</name>
    <name evidence="10" type="ORF">MOZ60_04975</name>
</gene>
<dbReference type="GO" id="GO:0009055">
    <property type="term" value="F:electron transfer activity"/>
    <property type="evidence" value="ECO:0007669"/>
    <property type="project" value="InterPro"/>
</dbReference>
<dbReference type="InterPro" id="IPR011538">
    <property type="entry name" value="Nuo51_FMN-bd"/>
</dbReference>
<comment type="similarity">
    <text evidence="8">Belongs to the 4Fe4S bacterial-type ferredoxin family. RnfC subfamily.</text>
</comment>
<dbReference type="GO" id="GO:0051539">
    <property type="term" value="F:4 iron, 4 sulfur cluster binding"/>
    <property type="evidence" value="ECO:0007669"/>
    <property type="project" value="UniProtKB-KW"/>
</dbReference>
<evidence type="ECO:0000256" key="3">
    <source>
        <dbReference type="ARBA" id="ARBA00022723"/>
    </source>
</evidence>
<dbReference type="InterPro" id="IPR026902">
    <property type="entry name" value="RnfC_N"/>
</dbReference>
<dbReference type="InterPro" id="IPR017896">
    <property type="entry name" value="4Fe4S_Fe-S-bd"/>
</dbReference>
<dbReference type="PROSITE" id="PS00198">
    <property type="entry name" value="4FE4S_FER_1"/>
    <property type="match status" value="1"/>
</dbReference>
<keyword evidence="11" id="KW-1185">Reference proteome</keyword>
<feature type="domain" description="4Fe-4S ferredoxin-type" evidence="9">
    <location>
        <begin position="344"/>
        <end position="377"/>
    </location>
</feature>
<keyword evidence="8" id="KW-1278">Translocase</keyword>
<sequence length="434" mass="47116">MSLFTGPMHRHLDGHKDLTLTAEVNRSIDPDVIYIPLVNGNAPCAPCVKVGDDVKVGTKVAERNDHFYLPLFSSVSGTVTGIEKRMTSGLTMADHLVIQNDHKHTAEKPFAPLDYEKASWEELQAFCKNAGMLGLGGAGFPTYVKYADPKNVEQLIINAVECEPYLTADYKNIEANMDLLKTGVLAFWKLAKAKKACVAIKEDKVKQIAALKQTFEGTGVEIRIVPNVYPMGWERTLVYEVTGRRYDKLPIQAGCIVNNATTAIAFGNALTNGMPITHKYVTVSGDGVGHPQDVYVPVGTTAHDIIDACGGYTADDVYLIAGGPMMGRTITKDEFSIAPQNNGLTVLINKPEDEVACLRCGRCTESCPAGLEPVQIAAAAKGRDMEALNKLHTMDCIECGLCSYVCPSKIAVTENVRTGKRLIMMQMKKAGAKK</sequence>
<keyword evidence="4 8" id="KW-0677">Repeat</keyword>
<keyword evidence="6 8" id="KW-0408">Iron</keyword>
<feature type="binding site" evidence="8">
    <location>
        <position position="367"/>
    </location>
    <ligand>
        <name>[4Fe-4S] cluster</name>
        <dbReference type="ChEBI" id="CHEBI:49883"/>
        <label>2</label>
    </ligand>
</feature>
<reference evidence="10 11" key="1">
    <citation type="submission" date="2022-03" db="EMBL/GenBank/DDBJ databases">
        <title>Novel taxa within the pig intestine.</title>
        <authorList>
            <person name="Wylensek D."/>
            <person name="Bishof K."/>
            <person name="Afrizal A."/>
            <person name="Clavel T."/>
        </authorList>
    </citation>
    <scope>NUCLEOTIDE SEQUENCE [LARGE SCALE GENOMIC DNA]</scope>
    <source>
        <strain evidence="10 11">CLA-KB-P133</strain>
    </source>
</reference>
<dbReference type="RefSeq" id="WP_277634939.1">
    <property type="nucleotide sequence ID" value="NZ_JALBUR010000009.1"/>
</dbReference>
<evidence type="ECO:0000256" key="7">
    <source>
        <dbReference type="ARBA" id="ARBA00023014"/>
    </source>
</evidence>
<dbReference type="Pfam" id="PF13375">
    <property type="entry name" value="RnfC_N"/>
    <property type="match status" value="1"/>
</dbReference>
<feature type="binding site" evidence="8">
    <location>
        <position position="402"/>
    </location>
    <ligand>
        <name>[4Fe-4S] cluster</name>
        <dbReference type="ChEBI" id="CHEBI:49883"/>
        <label>2</label>
    </ligand>
</feature>
<dbReference type="Pfam" id="PF13237">
    <property type="entry name" value="Fer4_10"/>
    <property type="match status" value="1"/>
</dbReference>
<dbReference type="PANTHER" id="PTHR43034:SF2">
    <property type="entry name" value="ION-TRANSLOCATING OXIDOREDUCTASE COMPLEX SUBUNIT C"/>
    <property type="match status" value="1"/>
</dbReference>
<dbReference type="GO" id="GO:0022900">
    <property type="term" value="P:electron transport chain"/>
    <property type="evidence" value="ECO:0007669"/>
    <property type="project" value="UniProtKB-UniRule"/>
</dbReference>
<evidence type="ECO:0000256" key="1">
    <source>
        <dbReference type="ARBA" id="ARBA00022448"/>
    </source>
</evidence>
<dbReference type="GO" id="GO:0046872">
    <property type="term" value="F:metal ion binding"/>
    <property type="evidence" value="ECO:0007669"/>
    <property type="project" value="UniProtKB-KW"/>
</dbReference>
<keyword evidence="5 8" id="KW-0249">Electron transport</keyword>
<evidence type="ECO:0000313" key="11">
    <source>
        <dbReference type="Proteomes" id="UP001286174"/>
    </source>
</evidence>
<feature type="binding site" evidence="8">
    <location>
        <position position="363"/>
    </location>
    <ligand>
        <name>[4Fe-4S] cluster</name>
        <dbReference type="ChEBI" id="CHEBI:49883"/>
        <label>1</label>
    </ligand>
</feature>
<feature type="binding site" evidence="8">
    <location>
        <position position="399"/>
    </location>
    <ligand>
        <name>[4Fe-4S] cluster</name>
        <dbReference type="ChEBI" id="CHEBI:49883"/>
        <label>2</label>
    </ligand>
</feature>
<dbReference type="AlphaFoldDB" id="A0AB35U7W0"/>
<dbReference type="SUPFAM" id="SSF142984">
    <property type="entry name" value="Nqo1 middle domain-like"/>
    <property type="match status" value="1"/>
</dbReference>
<dbReference type="InterPro" id="IPR010208">
    <property type="entry name" value="Ion_transpt_RnfC/RsxC"/>
</dbReference>
<evidence type="ECO:0000256" key="4">
    <source>
        <dbReference type="ARBA" id="ARBA00022737"/>
    </source>
</evidence>
<keyword evidence="1 8" id="KW-0813">Transport</keyword>
<dbReference type="Gene3D" id="3.40.50.11540">
    <property type="entry name" value="NADH-ubiquinone oxidoreductase 51kDa subunit"/>
    <property type="match status" value="1"/>
</dbReference>
<dbReference type="GO" id="GO:0005886">
    <property type="term" value="C:plasma membrane"/>
    <property type="evidence" value="ECO:0007669"/>
    <property type="project" value="UniProtKB-SubCell"/>
</dbReference>
<dbReference type="SUPFAM" id="SSF46548">
    <property type="entry name" value="alpha-helical ferredoxin"/>
    <property type="match status" value="1"/>
</dbReference>
<dbReference type="PROSITE" id="PS51379">
    <property type="entry name" value="4FE4S_FER_2"/>
    <property type="match status" value="2"/>
</dbReference>
<keyword evidence="7 8" id="KW-0411">Iron-sulfur</keyword>
<protein>
    <recommendedName>
        <fullName evidence="8">Ion-translocating oxidoreductase complex subunit C</fullName>
        <ecNumber evidence="8">7.-.-.-</ecNumber>
    </recommendedName>
    <alternativeName>
        <fullName evidence="8">Rnf electron transport complex subunit C</fullName>
    </alternativeName>
</protein>